<feature type="domain" description="Zasp-like motif" evidence="2">
    <location>
        <begin position="76"/>
        <end position="101"/>
    </location>
</feature>
<feature type="region of interest" description="Disordered" evidence="1">
    <location>
        <begin position="21"/>
        <end position="41"/>
    </location>
</feature>
<dbReference type="InterPro" id="IPR006643">
    <property type="entry name" value="Zasp-like_motif"/>
</dbReference>
<organism evidence="3">
    <name type="scientific">Strongyloides stercoralis</name>
    <name type="common">Threadworm</name>
    <dbReference type="NCBI Taxonomy" id="6248"/>
    <lineage>
        <taxon>Eukaryota</taxon>
        <taxon>Metazoa</taxon>
        <taxon>Ecdysozoa</taxon>
        <taxon>Nematoda</taxon>
        <taxon>Chromadorea</taxon>
        <taxon>Rhabditida</taxon>
        <taxon>Tylenchina</taxon>
        <taxon>Panagrolaimomorpha</taxon>
        <taxon>Strongyloidoidea</taxon>
        <taxon>Strongyloididae</taxon>
        <taxon>Strongyloides</taxon>
    </lineage>
</organism>
<feature type="compositionally biased region" description="Low complexity" evidence="1">
    <location>
        <begin position="796"/>
        <end position="810"/>
    </location>
</feature>
<accession>A0A0K0ENE8</accession>
<feature type="region of interest" description="Disordered" evidence="1">
    <location>
        <begin position="722"/>
        <end position="742"/>
    </location>
</feature>
<feature type="compositionally biased region" description="Basic and acidic residues" evidence="1">
    <location>
        <begin position="812"/>
        <end position="841"/>
    </location>
</feature>
<feature type="region of interest" description="Disordered" evidence="1">
    <location>
        <begin position="763"/>
        <end position="846"/>
    </location>
</feature>
<proteinExistence type="predicted"/>
<feature type="region of interest" description="Disordered" evidence="1">
    <location>
        <begin position="169"/>
        <end position="190"/>
    </location>
</feature>
<evidence type="ECO:0000259" key="2">
    <source>
        <dbReference type="SMART" id="SM00735"/>
    </source>
</evidence>
<feature type="compositionally biased region" description="Polar residues" evidence="1">
    <location>
        <begin position="690"/>
        <end position="700"/>
    </location>
</feature>
<dbReference type="WBParaSite" id="SSTP_0001098500.1">
    <property type="protein sequence ID" value="SSTP_0001098500.1"/>
    <property type="gene ID" value="SSTP_0001098500"/>
</dbReference>
<feature type="compositionally biased region" description="Polar residues" evidence="1">
    <location>
        <begin position="902"/>
        <end position="923"/>
    </location>
</feature>
<name>A0A0K0ENE8_STRER</name>
<feature type="compositionally biased region" description="Basic and acidic residues" evidence="1">
    <location>
        <begin position="763"/>
        <end position="782"/>
    </location>
</feature>
<feature type="region of interest" description="Disordered" evidence="1">
    <location>
        <begin position="865"/>
        <end position="936"/>
    </location>
</feature>
<feature type="compositionally biased region" description="Basic and acidic residues" evidence="1">
    <location>
        <begin position="924"/>
        <end position="933"/>
    </location>
</feature>
<feature type="region of interest" description="Disordered" evidence="1">
    <location>
        <begin position="615"/>
        <end position="638"/>
    </location>
</feature>
<dbReference type="STRING" id="6248.A0A0K0ENE8"/>
<feature type="compositionally biased region" description="Polar residues" evidence="1">
    <location>
        <begin position="179"/>
        <end position="190"/>
    </location>
</feature>
<feature type="compositionally biased region" description="Polar residues" evidence="1">
    <location>
        <begin position="31"/>
        <end position="41"/>
    </location>
</feature>
<evidence type="ECO:0000313" key="3">
    <source>
        <dbReference type="WBParaSite" id="SSTP_0001098500.1"/>
    </source>
</evidence>
<feature type="compositionally biased region" description="Low complexity" evidence="1">
    <location>
        <begin position="624"/>
        <end position="638"/>
    </location>
</feature>
<feature type="region of interest" description="Disordered" evidence="1">
    <location>
        <begin position="650"/>
        <end position="709"/>
    </location>
</feature>
<dbReference type="AlphaFoldDB" id="A0A0K0ENE8"/>
<dbReference type="SMART" id="SM00735">
    <property type="entry name" value="ZM"/>
    <property type="match status" value="1"/>
</dbReference>
<feature type="compositionally biased region" description="Low complexity" evidence="1">
    <location>
        <begin position="871"/>
        <end position="883"/>
    </location>
</feature>
<protein>
    <submittedName>
        <fullName evidence="3">ZM domain-containing protein</fullName>
    </submittedName>
</protein>
<reference evidence="3" key="1">
    <citation type="submission" date="2015-08" db="UniProtKB">
        <authorList>
            <consortium name="WormBaseParasite"/>
        </authorList>
    </citation>
    <scope>IDENTIFICATION</scope>
</reference>
<sequence length="1037" mass="119316">MTGTLIEQPLPSIPTIASYLKQGDERKKSMDNLSTNKNPSTETVKYLEDTYYPSVVSTSLRVFSKGDNNKEYNMPTTQHLQYNSPMALYSKESAEEQYRQQTAGINAQPIPISTPDRHFDPTKSKTLEYIKSGVNDEDFITPNFFDKVNQAEAPNVPITPEPTWAREARARSERARSKTPANYGNTNYYDQEQRNYYGGEQEYNQKNYIPQHPNEGTFYNPNQKYTSSTYNKISSNDYNKQKDMIYTCGPTLPSPERPLSSYKNISNYHNSQQKYNTYDAPPNKSYQFGGMDFIDHSNPQYQTSYYNYVPSQNKRASSVGKEIRPGYQYGGTDYRKENTPIGYNPNYHGHAAERPRLRSKYDADPRIPINNYVAPNVDGVDPVTLVGDTISNQKISRSRERSEEQKKYIGTIFAPAPGHTSALRNVSPPPNVPEPICYSTNVETLEKMRSKSAQPRSNTATPALQYSGQQYYNDQYNTWNPQYQDNYTTKEVNVKTLLTDEALRPIRRSHTPDWSHRSHQKHVAWQNDVVDPRYTRPEIHTQEPNWSRTVSQRRNHWENKCRDADARVQLPASFKVPPPKTPNWAHHANQKHQIWEAAANSTGINQNQQSYNYHYNNTSRPQEYNNNNNYVNNQGNTNYHYVEDKHSSYSRTATGEQPQHYETHSHKETHKPNHNVPSTQVIPLPPPSNYQPSHQQQENQTIHRTENRQSQFSHNAMNQELSNRNVGPSISLPPQKNYSSNQTKQDNITYHFSEDRHEKYSCNKTGEEPRSYETHTHRECHTPNRVGTPIQPISMTTTNNFKSNNDSNSSYHFKEDRHEKYSSTKTGEEPKSYETHSHREYGTPLGGIQKNVTYNYTTAPAKITNNGGTIQTSSWNKTTTQKTTTRESVERPIPPPRYNVVHDSSNFYKKETTNSSTKNVVKSNESRNIDENNKTTTYSCSGKEAYDRLAEMNETLPIGSISNTISNTSGVYKDEQGKDIQYKRELTTSADPGKEYQLLKEQETRVVEKPLEPGIISRHVTTKYYKKKTVTDSTMTK</sequence>
<evidence type="ECO:0000256" key="1">
    <source>
        <dbReference type="SAM" id="MobiDB-lite"/>
    </source>
</evidence>